<proteinExistence type="predicted"/>
<name>A0ACC1I432_9FUNG</name>
<organism evidence="1 2">
    <name type="scientific">Kickxella alabastrina</name>
    <dbReference type="NCBI Taxonomy" id="61397"/>
    <lineage>
        <taxon>Eukaryota</taxon>
        <taxon>Fungi</taxon>
        <taxon>Fungi incertae sedis</taxon>
        <taxon>Zoopagomycota</taxon>
        <taxon>Kickxellomycotina</taxon>
        <taxon>Kickxellomycetes</taxon>
        <taxon>Kickxellales</taxon>
        <taxon>Kickxellaceae</taxon>
        <taxon>Kickxella</taxon>
    </lineage>
</organism>
<gene>
    <name evidence="1" type="ORF">LPJ66_010062</name>
</gene>
<sequence length="128" mass="14803">MSDRSSQNPGAGSTDEFLNSYISQMKAKLTQNPVNPDASPDISLVKNDKEAPPNRRRFYTTKQTEQIAQEECAECEYTWRKCSIDPPSIYDKFFGCRKLRREYYDCMERVKEEVKNKSGKEFLIPSGN</sequence>
<dbReference type="EMBL" id="JANBPG010002499">
    <property type="protein sequence ID" value="KAJ1885549.1"/>
    <property type="molecule type" value="Genomic_DNA"/>
</dbReference>
<protein>
    <submittedName>
        <fullName evidence="1">Uncharacterized protein</fullName>
    </submittedName>
</protein>
<accession>A0ACC1I432</accession>
<keyword evidence="2" id="KW-1185">Reference proteome</keyword>
<reference evidence="1" key="1">
    <citation type="submission" date="2022-07" db="EMBL/GenBank/DDBJ databases">
        <title>Phylogenomic reconstructions and comparative analyses of Kickxellomycotina fungi.</title>
        <authorList>
            <person name="Reynolds N.K."/>
            <person name="Stajich J.E."/>
            <person name="Barry K."/>
            <person name="Grigoriev I.V."/>
            <person name="Crous P."/>
            <person name="Smith M.E."/>
        </authorList>
    </citation>
    <scope>NUCLEOTIDE SEQUENCE</scope>
    <source>
        <strain evidence="1">Benny 63K</strain>
    </source>
</reference>
<evidence type="ECO:0000313" key="2">
    <source>
        <dbReference type="Proteomes" id="UP001150581"/>
    </source>
</evidence>
<dbReference type="Proteomes" id="UP001150581">
    <property type="component" value="Unassembled WGS sequence"/>
</dbReference>
<evidence type="ECO:0000313" key="1">
    <source>
        <dbReference type="EMBL" id="KAJ1885549.1"/>
    </source>
</evidence>
<comment type="caution">
    <text evidence="1">The sequence shown here is derived from an EMBL/GenBank/DDBJ whole genome shotgun (WGS) entry which is preliminary data.</text>
</comment>